<evidence type="ECO:0000256" key="7">
    <source>
        <dbReference type="ARBA" id="ARBA00022729"/>
    </source>
</evidence>
<evidence type="ECO:0000256" key="1">
    <source>
        <dbReference type="ARBA" id="ARBA00000448"/>
    </source>
</evidence>
<keyword evidence="13" id="KW-0624">Polysaccharide degradation</keyword>
<dbReference type="PROSITE" id="PS00707">
    <property type="entry name" value="GLYCOSYL_HYDROL_F31_2"/>
    <property type="match status" value="1"/>
</dbReference>
<dbReference type="Pfam" id="PF26131">
    <property type="entry name" value="PAS-like"/>
    <property type="match status" value="1"/>
</dbReference>
<dbReference type="Gene3D" id="1.10.287.130">
    <property type="match status" value="1"/>
</dbReference>
<dbReference type="InterPro" id="IPR003661">
    <property type="entry name" value="HisK_dim/P_dom"/>
</dbReference>
<dbReference type="PRINTS" id="PR00344">
    <property type="entry name" value="BCTRLSENSOR"/>
</dbReference>
<dbReference type="CDD" id="cd17546">
    <property type="entry name" value="REC_hyHK_CKI1_RcsC-like"/>
    <property type="match status" value="1"/>
</dbReference>
<dbReference type="InterPro" id="IPR000014">
    <property type="entry name" value="PAS"/>
</dbReference>
<dbReference type="STRING" id="5454.A0A162ZX27"/>
<evidence type="ECO:0000256" key="10">
    <source>
        <dbReference type="ARBA" id="ARBA00023277"/>
    </source>
</evidence>
<evidence type="ECO:0000259" key="19">
    <source>
        <dbReference type="PROSITE" id="PS50110"/>
    </source>
</evidence>
<dbReference type="Gene3D" id="3.30.450.20">
    <property type="entry name" value="PAS domain"/>
    <property type="match status" value="2"/>
</dbReference>
<feature type="signal peptide" evidence="17">
    <location>
        <begin position="1"/>
        <end position="25"/>
    </location>
</feature>
<keyword evidence="9" id="KW-0325">Glycoprotein</keyword>
<dbReference type="InterPro" id="IPR003594">
    <property type="entry name" value="HATPase_dom"/>
</dbReference>
<evidence type="ECO:0000259" key="18">
    <source>
        <dbReference type="PROSITE" id="PS50109"/>
    </source>
</evidence>
<dbReference type="Gene3D" id="3.30.565.10">
    <property type="entry name" value="Histidine kinase-like ATPase, C-terminal domain"/>
    <property type="match status" value="1"/>
</dbReference>
<dbReference type="InterPro" id="IPR035965">
    <property type="entry name" value="PAS-like_dom_sf"/>
</dbReference>
<comment type="similarity">
    <text evidence="4">Belongs to the glycosyl hydrolase 31 family.</text>
</comment>
<dbReference type="InterPro" id="IPR030459">
    <property type="entry name" value="Glyco_hydro_31_CS"/>
</dbReference>
<dbReference type="EMBL" id="JYNV01000264">
    <property type="protein sequence ID" value="KZM20856.1"/>
    <property type="molecule type" value="Genomic_DNA"/>
</dbReference>
<dbReference type="CDD" id="cd06602">
    <property type="entry name" value="GH31_MGAM_SI_GAA"/>
    <property type="match status" value="1"/>
</dbReference>
<dbReference type="SUPFAM" id="SSF74650">
    <property type="entry name" value="Galactose mutarotase-like"/>
    <property type="match status" value="1"/>
</dbReference>
<evidence type="ECO:0000256" key="11">
    <source>
        <dbReference type="ARBA" id="ARBA00023295"/>
    </source>
</evidence>
<dbReference type="GO" id="GO:0000272">
    <property type="term" value="P:polysaccharide catabolic process"/>
    <property type="evidence" value="ECO:0007669"/>
    <property type="project" value="UniProtKB-KW"/>
</dbReference>
<dbReference type="SUPFAM" id="SSF55874">
    <property type="entry name" value="ATPase domain of HSP90 chaperone/DNA topoisomerase II/histidine kinase"/>
    <property type="match status" value="1"/>
</dbReference>
<keyword evidence="12" id="KW-0961">Cell wall biogenesis/degradation</keyword>
<feature type="domain" description="Histidine kinase" evidence="18">
    <location>
        <begin position="1674"/>
        <end position="1942"/>
    </location>
</feature>
<evidence type="ECO:0000256" key="15">
    <source>
        <dbReference type="PROSITE-ProRule" id="PRU00169"/>
    </source>
</evidence>
<comment type="catalytic activity">
    <reaction evidence="1">
        <text>Hydrolysis of terminal, non-reducing beta-D-glucosyl residues with release of beta-D-glucose.</text>
        <dbReference type="EC" id="3.2.1.21"/>
    </reaction>
</comment>
<dbReference type="Gene3D" id="3.40.50.2300">
    <property type="match status" value="1"/>
</dbReference>
<dbReference type="Proteomes" id="UP000076837">
    <property type="component" value="Unassembled WGS sequence"/>
</dbReference>
<gene>
    <name evidence="20" type="ORF">ST47_g7998</name>
</gene>
<dbReference type="CDD" id="cd14752">
    <property type="entry name" value="GH31_N"/>
    <property type="match status" value="1"/>
</dbReference>
<dbReference type="InterPro" id="IPR004358">
    <property type="entry name" value="Sig_transdc_His_kin-like_C"/>
</dbReference>
<dbReference type="GO" id="GO:0004558">
    <property type="term" value="F:alpha-1,4-glucosidase activity"/>
    <property type="evidence" value="ECO:0007669"/>
    <property type="project" value="UniProtKB-EC"/>
</dbReference>
<dbReference type="InterPro" id="IPR011006">
    <property type="entry name" value="CheY-like_superfamily"/>
</dbReference>
<feature type="chain" id="PRO_5007841551" evidence="17">
    <location>
        <begin position="26"/>
        <end position="2145"/>
    </location>
</feature>
<dbReference type="GO" id="GO:0008422">
    <property type="term" value="F:beta-glucosidase activity"/>
    <property type="evidence" value="ECO:0007669"/>
    <property type="project" value="UniProtKB-EC"/>
</dbReference>
<keyword evidence="10" id="KW-0119">Carbohydrate metabolism</keyword>
<dbReference type="SUPFAM" id="SSF52172">
    <property type="entry name" value="CheY-like"/>
    <property type="match status" value="1"/>
</dbReference>
<dbReference type="SUPFAM" id="SSF51011">
    <property type="entry name" value="Glycosyl hydrolase domain"/>
    <property type="match status" value="1"/>
</dbReference>
<keyword evidence="5" id="KW-0964">Secreted</keyword>
<dbReference type="PROSITE" id="PS50109">
    <property type="entry name" value="HIS_KIN"/>
    <property type="match status" value="1"/>
</dbReference>
<dbReference type="InterPro" id="IPR025887">
    <property type="entry name" value="Glyco_hydro_31_N_dom"/>
</dbReference>
<dbReference type="InterPro" id="IPR000322">
    <property type="entry name" value="Glyco_hydro_31_TIM"/>
</dbReference>
<dbReference type="SMART" id="SM00388">
    <property type="entry name" value="HisKA"/>
    <property type="match status" value="1"/>
</dbReference>
<dbReference type="Gene3D" id="3.20.20.80">
    <property type="entry name" value="Glycosidases"/>
    <property type="match status" value="1"/>
</dbReference>
<dbReference type="Gene3D" id="2.60.40.1180">
    <property type="entry name" value="Golgi alpha-mannosidase II"/>
    <property type="match status" value="2"/>
</dbReference>
<dbReference type="Pfam" id="PF01055">
    <property type="entry name" value="Glyco_hydro_31_2nd"/>
    <property type="match status" value="1"/>
</dbReference>
<dbReference type="InterPro" id="IPR001789">
    <property type="entry name" value="Sig_transdc_resp-reg_receiver"/>
</dbReference>
<comment type="function">
    <text evidence="14">Glucosidase involved in the degradation of cellulosic biomass. Has both alpha- and beta-glucosidase activity.</text>
</comment>
<dbReference type="SUPFAM" id="SSF55785">
    <property type="entry name" value="PYP-like sensor domain (PAS domain)"/>
    <property type="match status" value="1"/>
</dbReference>
<feature type="region of interest" description="Disordered" evidence="16">
    <location>
        <begin position="446"/>
        <end position="469"/>
    </location>
</feature>
<dbReference type="InterPro" id="IPR011013">
    <property type="entry name" value="Gal_mutarotase_sf_dom"/>
</dbReference>
<evidence type="ECO:0000256" key="4">
    <source>
        <dbReference type="ARBA" id="ARBA00007806"/>
    </source>
</evidence>
<dbReference type="InterPro" id="IPR013780">
    <property type="entry name" value="Glyco_hydro_b"/>
</dbReference>
<dbReference type="SMART" id="SM00387">
    <property type="entry name" value="HATPase_c"/>
    <property type="match status" value="1"/>
</dbReference>
<dbReference type="GO" id="GO:0030246">
    <property type="term" value="F:carbohydrate binding"/>
    <property type="evidence" value="ECO:0007669"/>
    <property type="project" value="InterPro"/>
</dbReference>
<feature type="modified residue" description="4-aspartylphosphate" evidence="15">
    <location>
        <position position="2063"/>
    </location>
</feature>
<dbReference type="InterPro" id="IPR005467">
    <property type="entry name" value="His_kinase_dom"/>
</dbReference>
<dbReference type="CDD" id="cd00082">
    <property type="entry name" value="HisKA"/>
    <property type="match status" value="1"/>
</dbReference>
<evidence type="ECO:0000256" key="8">
    <source>
        <dbReference type="ARBA" id="ARBA00022801"/>
    </source>
</evidence>
<dbReference type="GO" id="GO:0000155">
    <property type="term" value="F:phosphorelay sensor kinase activity"/>
    <property type="evidence" value="ECO:0007669"/>
    <property type="project" value="InterPro"/>
</dbReference>
<dbReference type="InterPro" id="IPR017853">
    <property type="entry name" value="GH"/>
</dbReference>
<dbReference type="InterPro" id="IPR036890">
    <property type="entry name" value="HATPase_C_sf"/>
</dbReference>
<keyword evidence="11" id="KW-0326">Glycosidase</keyword>
<dbReference type="Pfam" id="PF00512">
    <property type="entry name" value="HisKA"/>
    <property type="match status" value="1"/>
</dbReference>
<comment type="subcellular location">
    <subcellularLocation>
        <location evidence="3">Secreted</location>
    </subcellularLocation>
</comment>
<dbReference type="PANTHER" id="PTHR22762:SF67">
    <property type="entry name" value="ALPHA_BETA-GLUCOSIDASE AGDC-RELATED"/>
    <property type="match status" value="1"/>
</dbReference>
<evidence type="ECO:0000256" key="12">
    <source>
        <dbReference type="ARBA" id="ARBA00023316"/>
    </source>
</evidence>
<evidence type="ECO:0000256" key="14">
    <source>
        <dbReference type="ARBA" id="ARBA00025512"/>
    </source>
</evidence>
<sequence length="2145" mass="237508">MPVLTTTLLQSFFLLWVSFVRWGTAVPLRRADDCPGYKASNVVRSDNSVTADLTLAGTACNIYSPDLTDLKFLAEWQTDSRLHVMIYDKDQQVYQVPGFVVPRPSGSTNSDVSLLDVSVEEEPFSFTVTRKSNSEVLFSTKGSNIVFETQYLRLRTSLPDNPSLYGLGEHTDSLRLPTSNYVRTLWARDAGAVPLNTNLYGTHPVYFEHRAESGLSHGVLLLNSNGMDVKINDDDGQYLEYNTIGGVIDLYFLAGPMPFDVAREYSEITNKAAMMPYWGLGFHQCRFGYKSIGEVAAVVANYSAAGIPLETMWTDIDYMDHYKVFTLGQNFPLAEVRDLVSDLHSKHQHYIVMVDPAVAAQDYDAYNRGVEADAFIKTSANVPWKGSVWPGTAVFPDWFHQNTQGYWDNEFTTFFNKDLGVDIDALWIDMNEPSSFCDFPCDQKDGASTKRSLPRRQSGGDKKGLPNRDLLSPSYEIKNAAGSLSNKTAQTDLIHQGGWTEYDTHNLYGTMMSKASRNSMLKRRPDKRPLVITRSTFVGAGSYVGHWLGDNVSAWDQYLTSIRHLLQFVAFFQVPMAGADVCGFLNDTTEHLCARWTVLGAFYPFYRNHNVDGAMSQEAYRWESVTAAAKKAIDIRYKLLDYIYTAMHKQTVDGTPMLAPLWMHYPKDANTYAIETQFFYGPSLMVNPVTQESASSVSFYVPAGVWYDLFTRKAVQGAGSTITYSDVPDTDIPVLVHGGSIVPMRTESANTTRALRDKPFELLIAPKSDGSASGSLYLDDGESLEQSGTSGITFTFSGSTLTAEGTFGFSTVLRIKSITVMGSGDAQSYELNKGFDAGWSVDIGGLKKCGGAVFETPVALVASSVRRLTDSPDLQSQKTGSPHRSLQCTPISISLGKRLAVMSTPSTMDDVSHGSFTPPADVTHAADGTDALEDAALVELDSLSLKEILDEDSRPTFIIDLDPDFVNEVTTIRPAFSNAALKLHSQLLDSITEPPEKNRDSATATYEEFRNWATGISRFNNSKDVFPLTLLYQGLLWTGSTIRQRWRMISGNALYRASDIPKSGLCAALPSRPTAIKHDSEAAKARKASALVSAAPTNALCLTYQQSDTVSTNISNASSKITGKNSTGSSSSVTISLSDNVVPDFTIAKPKGILTEHAMLVRSIDWASTPLGPMSTWSSSLREVVNLVIRNPFPCALFWGEELTVIYNEAYKVEVAGNKHPELMGTGLAGPFAEVWDSIAHVFQKCALTGRAERRENEYLPINRFGYLEETFLSWSITPMYGGTDKILGFYNSPFETTQQTVSSRRMHMLRYLGERLNATRTVKEFWKRCLEGLEHNVHDVPFALLYSIVDNDDADTASHSSDSTISLKSCLLEGAIGIPEGHPASPRKLDLKRSQEGFVPAFREAMRTREPTMLQTRDGTLPEALLEGITWRGYGDPCREAIIFPLRPTNGEMVFAFLLVGVQPRRAYDDEYKAFAAMLNRQLATSLASVMLFEDEMKRSRNAAELAQIQREQLSRELVLQTSRMRRMTELSPLGMYLLSPEGMLLEANDRYFEMTGHAREGSREFTFITVMAEESIEPCREMWDELVETKTACTRELRLNNPHVQPRDLSGNPIEHWVLASSSPELGPDGQVVSIMGSITDISQMKWAQGLQETRIREAEETKRQQNEFIDITSHEMRNPLSAILICSDDIRDTLSQHPFGQADQGVITDCIEAANNIALCVQHQKSIVDDILTVSKLDSNLLLITPVPAQPLAVVQRAMSMFKPEVQAKNIDFTFHPDRSVEDLNIDWVLLDPSRLLQITVNLITNAIKFTQAEPQRSISVHVSASSAEPDTYGKEFQFVPTRGVPLLDITTGDDWGAGDLIYLRVEVQDTGCGLTHDEKELLFERFAQASPRTHAHYGGSGLGLFISRQLAELHGGQIGVSSQAGVGSIFGFFIQCKRTVSSSRPVMSRTITSQSTDHAVRNRDLAASVSGMDIKPPTVKEIMAEAPKTGVTRDTSNRGPLHILVVEDNIVNQKVLAKQLRKAGCIVSTADNGLFALTELKKTAYYTPNGIPLSVILMDWEMPEMNGLECAREIRRMQDDGEIKGYVPIIAVTANVRGEQIATARESGMDDVVSKPFRVPELLVKVKDLLKDLAATASEEV</sequence>
<evidence type="ECO:0000256" key="17">
    <source>
        <dbReference type="SAM" id="SignalP"/>
    </source>
</evidence>
<keyword evidence="20" id="KW-0808">Transferase</keyword>
<accession>A0A162ZX27</accession>
<dbReference type="Pfam" id="PF02518">
    <property type="entry name" value="HATPase_c"/>
    <property type="match status" value="1"/>
</dbReference>
<dbReference type="NCBIfam" id="TIGR00229">
    <property type="entry name" value="sensory_box"/>
    <property type="match status" value="1"/>
</dbReference>
<evidence type="ECO:0000256" key="5">
    <source>
        <dbReference type="ARBA" id="ARBA00022525"/>
    </source>
</evidence>
<evidence type="ECO:0000313" key="20">
    <source>
        <dbReference type="EMBL" id="KZM20856.1"/>
    </source>
</evidence>
<dbReference type="CDD" id="cd00130">
    <property type="entry name" value="PAS"/>
    <property type="match status" value="1"/>
</dbReference>
<keyword evidence="6 15" id="KW-0597">Phosphoprotein</keyword>
<dbReference type="GO" id="GO:0005576">
    <property type="term" value="C:extracellular region"/>
    <property type="evidence" value="ECO:0007669"/>
    <property type="project" value="UniProtKB-SubCell"/>
</dbReference>
<keyword evidence="7 17" id="KW-0732">Signal</keyword>
<dbReference type="SMART" id="SM00448">
    <property type="entry name" value="REC"/>
    <property type="match status" value="1"/>
</dbReference>
<keyword evidence="8" id="KW-0378">Hydrolase</keyword>
<reference evidence="20 21" key="1">
    <citation type="journal article" date="2016" name="Sci. Rep.">
        <title>Draft genome sequencing and secretome analysis of fungal phytopathogen Ascochyta rabiei provides insight into the necrotrophic effector repertoire.</title>
        <authorList>
            <person name="Verma S."/>
            <person name="Gazara R.K."/>
            <person name="Nizam S."/>
            <person name="Parween S."/>
            <person name="Chattopadhyay D."/>
            <person name="Verma P.K."/>
        </authorList>
    </citation>
    <scope>NUCLEOTIDE SEQUENCE [LARGE SCALE GENOMIC DNA]</scope>
    <source>
        <strain evidence="20 21">ArDII</strain>
    </source>
</reference>
<evidence type="ECO:0000256" key="2">
    <source>
        <dbReference type="ARBA" id="ARBA00001657"/>
    </source>
</evidence>
<feature type="domain" description="Response regulatory" evidence="19">
    <location>
        <begin position="2006"/>
        <end position="2134"/>
    </location>
</feature>
<dbReference type="Gene3D" id="2.60.40.1760">
    <property type="entry name" value="glycosyl hydrolase (family 31)"/>
    <property type="match status" value="1"/>
</dbReference>
<evidence type="ECO:0000256" key="3">
    <source>
        <dbReference type="ARBA" id="ARBA00004613"/>
    </source>
</evidence>
<evidence type="ECO:0000256" key="16">
    <source>
        <dbReference type="SAM" id="MobiDB-lite"/>
    </source>
</evidence>
<dbReference type="SUPFAM" id="SSF51445">
    <property type="entry name" value="(Trans)glycosidases"/>
    <property type="match status" value="1"/>
</dbReference>
<dbReference type="SMART" id="SM00091">
    <property type="entry name" value="PAS"/>
    <property type="match status" value="1"/>
</dbReference>
<evidence type="ECO:0000313" key="21">
    <source>
        <dbReference type="Proteomes" id="UP000076837"/>
    </source>
</evidence>
<dbReference type="Pfam" id="PF21365">
    <property type="entry name" value="Glyco_hydro_31_3rd"/>
    <property type="match status" value="1"/>
</dbReference>
<dbReference type="Pfam" id="PF00072">
    <property type="entry name" value="Response_reg"/>
    <property type="match status" value="1"/>
</dbReference>
<name>A0A162ZX27_DIDRA</name>
<dbReference type="SUPFAM" id="SSF47384">
    <property type="entry name" value="Homodimeric domain of signal transducing histidine kinase"/>
    <property type="match status" value="1"/>
</dbReference>
<dbReference type="InterPro" id="IPR058846">
    <property type="entry name" value="PAS-like"/>
</dbReference>
<organism evidence="20 21">
    <name type="scientific">Didymella rabiei</name>
    <name type="common">Chickpea ascochyta blight fungus</name>
    <name type="synonym">Mycosphaerella rabiei</name>
    <dbReference type="NCBI Taxonomy" id="5454"/>
    <lineage>
        <taxon>Eukaryota</taxon>
        <taxon>Fungi</taxon>
        <taxon>Dikarya</taxon>
        <taxon>Ascomycota</taxon>
        <taxon>Pezizomycotina</taxon>
        <taxon>Dothideomycetes</taxon>
        <taxon>Pleosporomycetidae</taxon>
        <taxon>Pleosporales</taxon>
        <taxon>Pleosporineae</taxon>
        <taxon>Didymellaceae</taxon>
        <taxon>Ascochyta</taxon>
    </lineage>
</organism>
<proteinExistence type="inferred from homology"/>
<dbReference type="InterPro" id="IPR048395">
    <property type="entry name" value="Glyco_hydro_31_C"/>
</dbReference>
<dbReference type="InterPro" id="IPR036097">
    <property type="entry name" value="HisK_dim/P_sf"/>
</dbReference>
<evidence type="ECO:0000256" key="9">
    <source>
        <dbReference type="ARBA" id="ARBA00023180"/>
    </source>
</evidence>
<keyword evidence="20" id="KW-0418">Kinase</keyword>
<comment type="catalytic activity">
    <reaction evidence="2">
        <text>Hydrolysis of terminal, non-reducing (1-&gt;4)-linked alpha-D-glucose residues with release of alpha-D-glucose.</text>
        <dbReference type="EC" id="3.2.1.20"/>
    </reaction>
</comment>
<evidence type="ECO:0000256" key="6">
    <source>
        <dbReference type="ARBA" id="ARBA00022553"/>
    </source>
</evidence>
<keyword evidence="21" id="KW-1185">Reference proteome</keyword>
<evidence type="ECO:0000256" key="13">
    <source>
        <dbReference type="ARBA" id="ARBA00023326"/>
    </source>
</evidence>
<dbReference type="GO" id="GO:0071555">
    <property type="term" value="P:cell wall organization"/>
    <property type="evidence" value="ECO:0007669"/>
    <property type="project" value="UniProtKB-KW"/>
</dbReference>
<protein>
    <submittedName>
        <fullName evidence="20">Phosphorelay sensor kinase</fullName>
    </submittedName>
</protein>
<dbReference type="Pfam" id="PF13802">
    <property type="entry name" value="Gal_mutarotas_2"/>
    <property type="match status" value="1"/>
</dbReference>
<dbReference type="PROSITE" id="PS50110">
    <property type="entry name" value="RESPONSE_REGULATORY"/>
    <property type="match status" value="1"/>
</dbReference>
<dbReference type="PANTHER" id="PTHR22762">
    <property type="entry name" value="ALPHA-GLUCOSIDASE"/>
    <property type="match status" value="1"/>
</dbReference>
<comment type="caution">
    <text evidence="20">The sequence shown here is derived from an EMBL/GenBank/DDBJ whole genome shotgun (WGS) entry which is preliminary data.</text>
</comment>